<comment type="function">
    <text evidence="7">Has an organic peroxide-dependent peroxidase activity.</text>
</comment>
<organism evidence="9 10">
    <name type="scientific">Planomicrobium okeanokoites</name>
    <name type="common">Planococcus okeanokoites</name>
    <name type="synonym">Flavobacterium okeanokoites</name>
    <dbReference type="NCBI Taxonomy" id="244"/>
    <lineage>
        <taxon>Bacteria</taxon>
        <taxon>Bacillati</taxon>
        <taxon>Bacillota</taxon>
        <taxon>Bacilli</taxon>
        <taxon>Bacillales</taxon>
        <taxon>Caryophanaceae</taxon>
        <taxon>Planomicrobium</taxon>
    </lineage>
</organism>
<name>A0ABV7KJJ0_PLAOK</name>
<evidence type="ECO:0000256" key="1">
    <source>
        <dbReference type="ARBA" id="ARBA00005329"/>
    </source>
</evidence>
<evidence type="ECO:0000256" key="3">
    <source>
        <dbReference type="ARBA" id="ARBA00022617"/>
    </source>
</evidence>
<dbReference type="EC" id="1.11.1.-" evidence="7"/>
<dbReference type="PANTHER" id="PTHR11465">
    <property type="entry name" value="CATALASE"/>
    <property type="match status" value="1"/>
</dbReference>
<keyword evidence="5 7" id="KW-0560">Oxidoreductase</keyword>
<dbReference type="PANTHER" id="PTHR11465:SF9">
    <property type="entry name" value="CATALASE"/>
    <property type="match status" value="1"/>
</dbReference>
<dbReference type="SMART" id="SM01060">
    <property type="entry name" value="Catalase"/>
    <property type="match status" value="1"/>
</dbReference>
<evidence type="ECO:0000256" key="5">
    <source>
        <dbReference type="ARBA" id="ARBA00023002"/>
    </source>
</evidence>
<dbReference type="CDD" id="cd08153">
    <property type="entry name" value="srpA_like"/>
    <property type="match status" value="1"/>
</dbReference>
<comment type="cofactor">
    <cofactor evidence="7">
        <name>heme</name>
        <dbReference type="ChEBI" id="CHEBI:30413"/>
    </cofactor>
</comment>
<keyword evidence="3 7" id="KW-0349">Heme</keyword>
<evidence type="ECO:0000256" key="7">
    <source>
        <dbReference type="PIRNR" id="PIRNR000296"/>
    </source>
</evidence>
<dbReference type="InterPro" id="IPR011614">
    <property type="entry name" value="Catalase_core"/>
</dbReference>
<evidence type="ECO:0000313" key="9">
    <source>
        <dbReference type="EMBL" id="MFC3209669.1"/>
    </source>
</evidence>
<gene>
    <name evidence="9" type="ORF">ACFOEJ_01095</name>
</gene>
<evidence type="ECO:0000259" key="8">
    <source>
        <dbReference type="SMART" id="SM01060"/>
    </source>
</evidence>
<dbReference type="EMBL" id="JBHRUJ010000001">
    <property type="protein sequence ID" value="MFC3209669.1"/>
    <property type="molecule type" value="Genomic_DNA"/>
</dbReference>
<dbReference type="Gene3D" id="2.40.180.10">
    <property type="entry name" value="Catalase core domain"/>
    <property type="match status" value="1"/>
</dbReference>
<dbReference type="Gene3D" id="1.20.1280.120">
    <property type="match status" value="1"/>
</dbReference>
<sequence length="309" mass="34663">MADERLAETAVNKIEKVFGEHETYRRAHSRGIGYRAVFTANGEGKEWTVAQHLREGETDATVRFSHSAPDPFWTDNLSPVKGMAVQFQLPDGQVMNSVGVTSPIFFSRTPEVFTEMLDIAKSFKKGRPRLRDLITLFIKYPESRAAIRIIRKMQSPASFATGLYHSIHAFYLVNGTGQRGPVKFQWQPEAGEESLNPAEAASVEKGDFEKELEERVARGETAFRLIAVIGDAGDPVDDPTKDWAKDRKKVELGRLVLTEKTDDAEGLLFDPTVLAEGVECTDDPILHFRNPAYAISYMRREKEKQAGRS</sequence>
<keyword evidence="4 7" id="KW-0479">Metal-binding</keyword>
<dbReference type="PIRSF" id="PIRSF000296">
    <property type="entry name" value="SrpA"/>
    <property type="match status" value="1"/>
</dbReference>
<comment type="caution">
    <text evidence="9">The sequence shown here is derived from an EMBL/GenBank/DDBJ whole genome shotgun (WGS) entry which is preliminary data.</text>
</comment>
<proteinExistence type="inferred from homology"/>
<dbReference type="RefSeq" id="WP_117313512.1">
    <property type="nucleotide sequence ID" value="NZ_JBHRUJ010000001.1"/>
</dbReference>
<evidence type="ECO:0000256" key="2">
    <source>
        <dbReference type="ARBA" id="ARBA00022559"/>
    </source>
</evidence>
<dbReference type="SUPFAM" id="SSF56634">
    <property type="entry name" value="Heme-dependent catalase-like"/>
    <property type="match status" value="1"/>
</dbReference>
<dbReference type="PROSITE" id="PS51402">
    <property type="entry name" value="CATALASE_3"/>
    <property type="match status" value="1"/>
</dbReference>
<dbReference type="Proteomes" id="UP001595625">
    <property type="component" value="Unassembled WGS sequence"/>
</dbReference>
<dbReference type="InterPro" id="IPR020835">
    <property type="entry name" value="Catalase_sf"/>
</dbReference>
<keyword evidence="6 7" id="KW-0408">Iron</keyword>
<dbReference type="Pfam" id="PF00199">
    <property type="entry name" value="Catalase"/>
    <property type="match status" value="1"/>
</dbReference>
<protein>
    <recommendedName>
        <fullName evidence="7">Catalase-related peroxidase</fullName>
        <ecNumber evidence="7">1.11.1.-</ecNumber>
    </recommendedName>
</protein>
<dbReference type="InterPro" id="IPR018028">
    <property type="entry name" value="Catalase"/>
</dbReference>
<comment type="similarity">
    <text evidence="1 7">Belongs to the catalase family.</text>
</comment>
<evidence type="ECO:0000256" key="4">
    <source>
        <dbReference type="ARBA" id="ARBA00022723"/>
    </source>
</evidence>
<dbReference type="GO" id="GO:0004601">
    <property type="term" value="F:peroxidase activity"/>
    <property type="evidence" value="ECO:0007669"/>
    <property type="project" value="UniProtKB-KW"/>
</dbReference>
<dbReference type="InterPro" id="IPR024168">
    <property type="entry name" value="Catalase_SrpA-type_pred"/>
</dbReference>
<evidence type="ECO:0000313" key="10">
    <source>
        <dbReference type="Proteomes" id="UP001595625"/>
    </source>
</evidence>
<keyword evidence="2 7" id="KW-0575">Peroxidase</keyword>
<feature type="domain" description="Catalase core" evidence="8">
    <location>
        <begin position="1"/>
        <end position="309"/>
    </location>
</feature>
<accession>A0ABV7KJJ0</accession>
<keyword evidence="10" id="KW-1185">Reference proteome</keyword>
<reference evidence="10" key="1">
    <citation type="journal article" date="2019" name="Int. J. Syst. Evol. Microbiol.">
        <title>The Global Catalogue of Microorganisms (GCM) 10K type strain sequencing project: providing services to taxonomists for standard genome sequencing and annotation.</title>
        <authorList>
            <consortium name="The Broad Institute Genomics Platform"/>
            <consortium name="The Broad Institute Genome Sequencing Center for Infectious Disease"/>
            <person name="Wu L."/>
            <person name="Ma J."/>
        </authorList>
    </citation>
    <scope>NUCLEOTIDE SEQUENCE [LARGE SCALE GENOMIC DNA]</scope>
    <source>
        <strain evidence="10">CCM 320</strain>
    </source>
</reference>
<evidence type="ECO:0000256" key="6">
    <source>
        <dbReference type="ARBA" id="ARBA00023004"/>
    </source>
</evidence>